<reference evidence="6 7" key="1">
    <citation type="submission" date="2013-09" db="EMBL/GenBank/DDBJ databases">
        <authorList>
            <person name="Durkin A.S."/>
            <person name="Haft D.R."/>
            <person name="McCorrison J."/>
            <person name="Torralba M."/>
            <person name="Gillis M."/>
            <person name="Haft D.H."/>
            <person name="Methe B."/>
            <person name="Sutton G."/>
            <person name="Nelson K.E."/>
        </authorList>
    </citation>
    <scope>NUCLEOTIDE SEQUENCE [LARGE SCALE GENOMIC DNA]</scope>
    <source>
        <strain evidence="6 7">BV3C16-1</strain>
    </source>
</reference>
<evidence type="ECO:0000313" key="6">
    <source>
        <dbReference type="EMBL" id="ERT60240.1"/>
    </source>
</evidence>
<dbReference type="Gene3D" id="3.40.1080.10">
    <property type="entry name" value="Glutaconate Coenzyme A-transferase"/>
    <property type="match status" value="1"/>
</dbReference>
<dbReference type="GO" id="GO:0019605">
    <property type="term" value="P:butyrate metabolic process"/>
    <property type="evidence" value="ECO:0007669"/>
    <property type="project" value="UniProtKB-UniRule"/>
</dbReference>
<comment type="pathway">
    <text evidence="3">Lipid metabolism; butanoate metabolism.</text>
</comment>
<keyword evidence="3" id="KW-0276">Fatty acid metabolism</keyword>
<dbReference type="UniPathway" id="UPA00863"/>
<dbReference type="GO" id="GO:0006084">
    <property type="term" value="P:acetyl-CoA metabolic process"/>
    <property type="evidence" value="ECO:0007669"/>
    <property type="project" value="UniProtKB-UniRule"/>
</dbReference>
<feature type="active site" description="5-glutamyl coenzyme A thioester intermediate" evidence="3">
    <location>
        <position position="247"/>
    </location>
</feature>
<dbReference type="AlphaFoldDB" id="U7ULN9"/>
<dbReference type="OrthoDB" id="9801795at2"/>
<evidence type="ECO:0000256" key="2">
    <source>
        <dbReference type="ARBA" id="ARBA00022679"/>
    </source>
</evidence>
<dbReference type="InterPro" id="IPR003702">
    <property type="entry name" value="ActCoA_hydro_N"/>
</dbReference>
<dbReference type="Pfam" id="PF02550">
    <property type="entry name" value="AcetylCoA_hydro"/>
    <property type="match status" value="1"/>
</dbReference>
<keyword evidence="3" id="KW-0963">Cytoplasm</keyword>
<dbReference type="RefSeq" id="WP_023053454.1">
    <property type="nucleotide sequence ID" value="NZ_AWXA01000025.1"/>
</dbReference>
<feature type="domain" description="Acetyl-CoA hydrolase/transferase N-terminal" evidence="4">
    <location>
        <begin position="9"/>
        <end position="194"/>
    </location>
</feature>
<feature type="binding site" evidence="3">
    <location>
        <position position="321"/>
    </location>
    <ligand>
        <name>CoA</name>
        <dbReference type="ChEBI" id="CHEBI:57287"/>
    </ligand>
</feature>
<dbReference type="PATRIC" id="fig|1111454.3.peg.999"/>
<dbReference type="Gene3D" id="3.40.1080.20">
    <property type="entry name" value="Acetyl-CoA hydrolase/transferase C-terminal domain"/>
    <property type="match status" value="1"/>
</dbReference>
<sequence length="450" mass="49560">MYAIASLSEMYRKKLVTPAQAVSVVKSGQRVSYGFGCSVPLDLDRALAERIRNGELQGLEICYTTTLQEAPYAVYTASDSNEQVRFMSGHFNGFDRNMNKDGRCWFMPILLNELPKYWRHIDVLMIQVHPMDKWGNFNLGPQAGDLIGELKAADIVIVEVNKNIPKALGYETELNLANVDYIIEGSNSPMPCIPNKPASDADNKIADIVVSMIEDSSMLQLGIGSLPSAIGTKLAQSDVGDLSGHTEMLVDSYVDLYEAGKITGNKNRDKGKIMYGFAGGTQRLYDFIDNNQVVFNAPVSYVNNIGVVSGIDKFISINGCVNLDLYGQVCSETAGYRHVSGTGGQMDFAQGAFLSNGGKSFICLHSTRSLKDGRKESLIRPLLVEGSVVTTPRSAVHYIVTEYGYAMLKGKSTWQRAEALINIAHPDFRDELIKEAEKMGIWKRSSKLMI</sequence>
<gene>
    <name evidence="6" type="ORF">HMPREF1250_1016</name>
</gene>
<dbReference type="GO" id="GO:0006083">
    <property type="term" value="P:acetate metabolic process"/>
    <property type="evidence" value="ECO:0007669"/>
    <property type="project" value="InterPro"/>
</dbReference>
<comment type="subcellular location">
    <subcellularLocation>
        <location evidence="3">Cytoplasm</location>
    </subcellularLocation>
</comment>
<dbReference type="STRING" id="1111454.HMPREF1250_1016"/>
<comment type="caution">
    <text evidence="6">The sequence shown here is derived from an EMBL/GenBank/DDBJ whole genome shotgun (WGS) entry which is preliminary data.</text>
</comment>
<dbReference type="Proteomes" id="UP000017090">
    <property type="component" value="Unassembled WGS sequence"/>
</dbReference>
<evidence type="ECO:0000259" key="4">
    <source>
        <dbReference type="Pfam" id="PF02550"/>
    </source>
</evidence>
<dbReference type="EMBL" id="AWXA01000025">
    <property type="protein sequence ID" value="ERT60240.1"/>
    <property type="molecule type" value="Genomic_DNA"/>
</dbReference>
<keyword evidence="7" id="KW-1185">Reference proteome</keyword>
<organism evidence="6 7">
    <name type="scientific">Megasphaera vaginalis</name>
    <name type="common">ex Srinivasan et al. 2021</name>
    <dbReference type="NCBI Taxonomy" id="1111454"/>
    <lineage>
        <taxon>Bacteria</taxon>
        <taxon>Bacillati</taxon>
        <taxon>Bacillota</taxon>
        <taxon>Negativicutes</taxon>
        <taxon>Veillonellales</taxon>
        <taxon>Veillonellaceae</taxon>
        <taxon>Megasphaera</taxon>
    </lineage>
</organism>
<dbReference type="GO" id="GO:0008775">
    <property type="term" value="F:acetate CoA-transferase activity"/>
    <property type="evidence" value="ECO:0007669"/>
    <property type="project" value="InterPro"/>
</dbReference>
<dbReference type="eggNOG" id="COG0427">
    <property type="taxonomic scope" value="Bacteria"/>
</dbReference>
<keyword evidence="3" id="KW-0443">Lipid metabolism</keyword>
<comment type="similarity">
    <text evidence="1 3">Belongs to the acetyl-CoA hydrolase/transferase family.</text>
</comment>
<dbReference type="HAMAP" id="MF_03228">
    <property type="entry name" value="But_CoA_trans"/>
    <property type="match status" value="1"/>
</dbReference>
<comment type="catalytic activity">
    <reaction evidence="3">
        <text>butanoate + acetyl-CoA = butanoyl-CoA + acetate</text>
        <dbReference type="Rhea" id="RHEA:30071"/>
        <dbReference type="ChEBI" id="CHEBI:17968"/>
        <dbReference type="ChEBI" id="CHEBI:30089"/>
        <dbReference type="ChEBI" id="CHEBI:57288"/>
        <dbReference type="ChEBI" id="CHEBI:57371"/>
    </reaction>
</comment>
<feature type="domain" description="Acetyl-CoA hydrolase/transferase C-terminal" evidence="5">
    <location>
        <begin position="280"/>
        <end position="436"/>
    </location>
</feature>
<comment type="function">
    <text evidence="3">Coenzyme A-transferase that converts butyrate to butyryl-CoA.</text>
</comment>
<accession>U7ULN9</accession>
<protein>
    <recommendedName>
        <fullName evidence="3">Probable butyrate:acetyl-CoA coenzyme A-transferase</fullName>
        <shortName evidence="3">Butyrate CoA-transferase</shortName>
        <ecNumber evidence="3">2.8.3.-</ecNumber>
    </recommendedName>
</protein>
<dbReference type="InterPro" id="IPR046433">
    <property type="entry name" value="ActCoA_hydro"/>
</dbReference>
<dbReference type="PANTHER" id="PTHR21432">
    <property type="entry name" value="ACETYL-COA HYDROLASE-RELATED"/>
    <property type="match status" value="1"/>
</dbReference>
<evidence type="ECO:0000259" key="5">
    <source>
        <dbReference type="Pfam" id="PF13336"/>
    </source>
</evidence>
<evidence type="ECO:0000313" key="7">
    <source>
        <dbReference type="Proteomes" id="UP000017090"/>
    </source>
</evidence>
<dbReference type="EC" id="2.8.3.-" evidence="3"/>
<feature type="binding site" evidence="3">
    <location>
        <begin position="222"/>
        <end position="226"/>
    </location>
    <ligand>
        <name>CoA</name>
        <dbReference type="ChEBI" id="CHEBI:57287"/>
    </ligand>
</feature>
<keyword evidence="2 3" id="KW-0808">Transferase</keyword>
<evidence type="ECO:0000256" key="1">
    <source>
        <dbReference type="ARBA" id="ARBA00009632"/>
    </source>
</evidence>
<feature type="binding site" evidence="3">
    <location>
        <position position="344"/>
    </location>
    <ligand>
        <name>CoA</name>
        <dbReference type="ChEBI" id="CHEBI:57287"/>
    </ligand>
</feature>
<dbReference type="Pfam" id="PF13336">
    <property type="entry name" value="AcetylCoA_hyd_C"/>
    <property type="match status" value="1"/>
</dbReference>
<dbReference type="InterPro" id="IPR026888">
    <property type="entry name" value="AcetylCoA_hyd_C"/>
</dbReference>
<dbReference type="InterPro" id="IPR037171">
    <property type="entry name" value="NagB/RpiA_transferase-like"/>
</dbReference>
<evidence type="ECO:0000256" key="3">
    <source>
        <dbReference type="HAMAP-Rule" id="MF_03228"/>
    </source>
</evidence>
<dbReference type="Gene3D" id="3.30.750.70">
    <property type="entry name" value="4-hydroxybutyrate coenzyme like domains"/>
    <property type="match status" value="1"/>
</dbReference>
<dbReference type="InterPro" id="IPR038460">
    <property type="entry name" value="AcetylCoA_hyd_C_sf"/>
</dbReference>
<dbReference type="GO" id="GO:0005737">
    <property type="term" value="C:cytoplasm"/>
    <property type="evidence" value="ECO:0007669"/>
    <property type="project" value="UniProtKB-SubCell"/>
</dbReference>
<proteinExistence type="inferred from homology"/>
<dbReference type="SUPFAM" id="SSF100950">
    <property type="entry name" value="NagB/RpiA/CoA transferase-like"/>
    <property type="match status" value="2"/>
</dbReference>
<dbReference type="InterPro" id="IPR023990">
    <property type="entry name" value="Butryl-CoA_acetate_CoA_Tfrase"/>
</dbReference>
<name>U7ULN9_9FIRM</name>
<dbReference type="PANTHER" id="PTHR21432:SF20">
    <property type="entry name" value="ACETYL-COA HYDROLASE"/>
    <property type="match status" value="1"/>
</dbReference>